<feature type="region of interest" description="Disordered" evidence="12">
    <location>
        <begin position="1124"/>
        <end position="1176"/>
    </location>
</feature>
<comment type="caution">
    <text evidence="14">The sequence shown here is derived from an EMBL/GenBank/DDBJ whole genome shotgun (WGS) entry which is preliminary data.</text>
</comment>
<keyword evidence="15" id="KW-1185">Reference proteome</keyword>
<keyword evidence="2" id="KW-0217">Developmental protein</keyword>
<evidence type="ECO:0000256" key="11">
    <source>
        <dbReference type="ARBA" id="ARBA00023242"/>
    </source>
</evidence>
<feature type="region of interest" description="Disordered" evidence="12">
    <location>
        <begin position="1789"/>
        <end position="1814"/>
    </location>
</feature>
<feature type="region of interest" description="Disordered" evidence="12">
    <location>
        <begin position="138"/>
        <end position="170"/>
    </location>
</feature>
<name>A0A8J4X1P1_9TREM</name>
<evidence type="ECO:0000313" key="15">
    <source>
        <dbReference type="Proteomes" id="UP000748531"/>
    </source>
</evidence>
<comment type="similarity">
    <text evidence="1">Belongs to the teashirt C2H2-type zinc-finger protein family.</text>
</comment>
<feature type="compositionally biased region" description="Polar residues" evidence="12">
    <location>
        <begin position="812"/>
        <end position="852"/>
    </location>
</feature>
<feature type="compositionally biased region" description="Polar residues" evidence="12">
    <location>
        <begin position="1340"/>
        <end position="1365"/>
    </location>
</feature>
<feature type="compositionally biased region" description="Low complexity" evidence="12">
    <location>
        <begin position="783"/>
        <end position="802"/>
    </location>
</feature>
<evidence type="ECO:0000256" key="1">
    <source>
        <dbReference type="ARBA" id="ARBA00007158"/>
    </source>
</evidence>
<feature type="region of interest" description="Disordered" evidence="12">
    <location>
        <begin position="83"/>
        <end position="107"/>
    </location>
</feature>
<dbReference type="GO" id="GO:0003677">
    <property type="term" value="F:DNA binding"/>
    <property type="evidence" value="ECO:0007669"/>
    <property type="project" value="UniProtKB-KW"/>
</dbReference>
<sequence length="1814" mass="193303">MEIISPVANVSSVLVTNSVLYPMHEGTKSPAKIETTVPASPTASMNSSPSCAKATSTLVNTSGPLHSSPSLMSPLNVMAGIPGDPGVDRPPLNYSTQSDHHPEVTECAPQEPTQAVNYSGSETPSSMPVSMHTRIEQRPDANASVSTDNISPTTTSSSNHTDMDKLNLTSNTNRAPEWTQVLQQFASFCYNKSKPTMNFATAVPENAPSPLPKDSSDSVERFQTMLATISQLLLNSPPSMLASKQTPELGPNISHSSHSVAESTTIVSTASSRHGEPKVENNLSGLPITLSSLPVNGVTPNPMQFFIPPTGVPPPSSPLALTASLMAMMAAPKPGNKILSESLSDLNPYLCSSMLPTSASSQSVYSSGNRSLFSTPIMPQPTQMSEMEINDSKFSGFSLPEGRDLLYQLGQRLMAMASAPAVPESCLLKQSDWNTSISTANFITPSDQSPMLHNPMATIMSSSMFSPFPSAAQGFPFSNGPTLASSDKKAGSFTAAMSNVNIDKGTHPLPASGASLSGISMRGNQKYSAYYQHQRKQGFQMNMTQEYGNANSTRRQNATIASSLSNARYSGRRFRSGLTNSALNTLGQMDARAVQRGTGLRGQICAPGANVFANFRGASYKHSLSNPIGTVNSHPSKPSDPLISVNSTVSGAVAGTVSAGNTGVDHISGTTRLRDTAFLCSCGKDFESLYVFTLHMRDTGHKPKSDQSERDIPKLVRGQDMWINSETEQTREILRCMRCHQSFRNLPELTMHMMKTNHYSEIVYNDSGRLVFVNPDEHRHRPSATSMSSNSSPSKLSNYASSHNLGRRGSRASVNPVGNTNASSTWSNGLLSPGSVDSGSTVEKSEPASSSVEEGGRELNSSQESKISAMFDHKEDETWATGDQGKRRKVDSTNVGTNDSLVLNKSEARIPFERPSESPGPPVTRRINNSPLCEASLREVGLVTTECADSSSESRDQKLEGSVLRQIESFVESKLPRGSNGLCGGANNCSTATSQRSSPPFCAIESLSSLPTTNNDHERSPKLTQRKRTHSDASLSQTCSPTPSPVCELDRRTKQLQCDAEQRASISSSPVKVTSTSELSTSLMESPLSSLQKLVETTHKPVPPSSAFSTSNSSTLYVTCNQTMPSTKPVVSGRSGCGGVNSSNRGQYSPGRKTPSGSGNSSGSTGSNFAQLISPTSEHDSLTPALSALYAYVEKSSPCQTHESQMDSRGKEASTTLSRNERTNSLDNNHPSKAHGTQELTANSALQAFYAAAMSSLAAQYLNTPSIGNSRNLTSDDPLYVFRKAAMDFKDALELSAGTTSLAKTDLAESWMKMLQLFGRQPGRQEFSDEPQSSDSSEPAETSISGLCARSSPQQKQHQVYSNKTSENDDTDDYTMDQPLPPCNFNPNSTHSMINMPHVVSNIGVQNLSSTPVNATTNYHTALPGIQTSRYHSVVPMRSVTSCAGSASLMSTMITKKAKCHFCGKPFANKGQVRLHISKNKCPCLLQQSCHVAALAAAFGSESRQHLNPPQTSASAIVGSLSAPTSKFNLSNSVVPGSGVPAMLEKLPTFTSPSYASHPDDSPEVPSALSLLKERFQNFDLLHSTTSSRSSGLNNYDNGLNCLPFPSSFGPLPPRCVATDKMHTTQSFAPFGNQHCGPWQSIHPTSVASVVFSDGSNMSTNQNTAIPNNGSVGNFGIPGDSVAARATASAANASHLAAMALLAQTLVQLTSSQAPRTLAATENVVDTNTNLFSPATLLQRVLPTSISAENTNTFPLVNPMNFDLEAIMNQANIAKQLVAMSWNGQLTSSGLDSDVSNTTSPSVSSRATAPNGFP</sequence>
<keyword evidence="3" id="KW-0678">Repressor</keyword>
<dbReference type="InterPro" id="IPR013087">
    <property type="entry name" value="Znf_C2H2_type"/>
</dbReference>
<keyword evidence="8" id="KW-0805">Transcription regulation</keyword>
<feature type="domain" description="C2H2-type" evidence="13">
    <location>
        <begin position="736"/>
        <end position="758"/>
    </location>
</feature>
<dbReference type="GO" id="GO:0000981">
    <property type="term" value="F:DNA-binding transcription factor activity, RNA polymerase II-specific"/>
    <property type="evidence" value="ECO:0007669"/>
    <property type="project" value="TreeGrafter"/>
</dbReference>
<organism evidence="14 15">
    <name type="scientific">Paragonimus heterotremus</name>
    <dbReference type="NCBI Taxonomy" id="100268"/>
    <lineage>
        <taxon>Eukaryota</taxon>
        <taxon>Metazoa</taxon>
        <taxon>Spiralia</taxon>
        <taxon>Lophotrochozoa</taxon>
        <taxon>Platyhelminthes</taxon>
        <taxon>Trematoda</taxon>
        <taxon>Digenea</taxon>
        <taxon>Plagiorchiida</taxon>
        <taxon>Troglotremata</taxon>
        <taxon>Troglotrematidae</taxon>
        <taxon>Paragonimus</taxon>
    </lineage>
</organism>
<evidence type="ECO:0000256" key="7">
    <source>
        <dbReference type="ARBA" id="ARBA00022833"/>
    </source>
</evidence>
<feature type="region of interest" description="Disordered" evidence="12">
    <location>
        <begin position="990"/>
        <end position="1046"/>
    </location>
</feature>
<feature type="region of interest" description="Disordered" evidence="12">
    <location>
        <begin position="1322"/>
        <end position="1389"/>
    </location>
</feature>
<accession>A0A8J4X1P1</accession>
<keyword evidence="4" id="KW-0479">Metal-binding</keyword>
<proteinExistence type="inferred from homology"/>
<feature type="compositionally biased region" description="Low complexity" evidence="12">
    <location>
        <begin position="1330"/>
        <end position="1339"/>
    </location>
</feature>
<keyword evidence="6" id="KW-0863">Zinc-finger</keyword>
<feature type="region of interest" description="Disordered" evidence="12">
    <location>
        <begin position="1198"/>
        <end position="1236"/>
    </location>
</feature>
<evidence type="ECO:0000256" key="4">
    <source>
        <dbReference type="ARBA" id="ARBA00022723"/>
    </source>
</evidence>
<feature type="compositionally biased region" description="Polar residues" evidence="12">
    <location>
        <begin position="1789"/>
        <end position="1808"/>
    </location>
</feature>
<keyword evidence="7" id="KW-0862">Zinc</keyword>
<evidence type="ECO:0000256" key="6">
    <source>
        <dbReference type="ARBA" id="ARBA00022771"/>
    </source>
</evidence>
<keyword evidence="10" id="KW-0804">Transcription</keyword>
<feature type="compositionally biased region" description="Low complexity" evidence="12">
    <location>
        <begin position="1156"/>
        <end position="1168"/>
    </location>
</feature>
<dbReference type="SMART" id="SM00355">
    <property type="entry name" value="ZnF_C2H2"/>
    <property type="match status" value="3"/>
</dbReference>
<feature type="compositionally biased region" description="Polar residues" evidence="12">
    <location>
        <begin position="143"/>
        <end position="160"/>
    </location>
</feature>
<keyword evidence="9" id="KW-0238">DNA-binding</keyword>
<reference evidence="14" key="1">
    <citation type="submission" date="2019-05" db="EMBL/GenBank/DDBJ databases">
        <title>Annotation for the trematode Paragonimus heterotremus.</title>
        <authorList>
            <person name="Choi Y.-J."/>
        </authorList>
    </citation>
    <scope>NUCLEOTIDE SEQUENCE</scope>
    <source>
        <strain evidence="14">LC</strain>
    </source>
</reference>
<dbReference type="PROSITE" id="PS00028">
    <property type="entry name" value="ZINC_FINGER_C2H2_1"/>
    <property type="match status" value="1"/>
</dbReference>
<protein>
    <recommendedName>
        <fullName evidence="13">C2H2-type domain-containing protein</fullName>
    </recommendedName>
</protein>
<evidence type="ECO:0000256" key="2">
    <source>
        <dbReference type="ARBA" id="ARBA00022473"/>
    </source>
</evidence>
<feature type="compositionally biased region" description="Polar residues" evidence="12">
    <location>
        <begin position="1032"/>
        <end position="1041"/>
    </location>
</feature>
<evidence type="ECO:0000256" key="12">
    <source>
        <dbReference type="SAM" id="MobiDB-lite"/>
    </source>
</evidence>
<evidence type="ECO:0000259" key="13">
    <source>
        <dbReference type="PROSITE" id="PS00028"/>
    </source>
</evidence>
<dbReference type="PANTHER" id="PTHR12487">
    <property type="entry name" value="TEASHIRT-RELATED"/>
    <property type="match status" value="1"/>
</dbReference>
<evidence type="ECO:0000256" key="10">
    <source>
        <dbReference type="ARBA" id="ARBA00023163"/>
    </source>
</evidence>
<feature type="region of interest" description="Disordered" evidence="12">
    <location>
        <begin position="778"/>
        <end position="898"/>
    </location>
</feature>
<feature type="region of interest" description="Disordered" evidence="12">
    <location>
        <begin position="245"/>
        <end position="280"/>
    </location>
</feature>
<feature type="compositionally biased region" description="Polar residues" evidence="12">
    <location>
        <begin position="253"/>
        <end position="272"/>
    </location>
</feature>
<dbReference type="PANTHER" id="PTHR12487:SF7">
    <property type="entry name" value="PROTEIN TEASHIRT-RELATED"/>
    <property type="match status" value="1"/>
</dbReference>
<evidence type="ECO:0000256" key="3">
    <source>
        <dbReference type="ARBA" id="ARBA00022491"/>
    </source>
</evidence>
<dbReference type="EMBL" id="LUCH01001121">
    <property type="protein sequence ID" value="KAF5403627.1"/>
    <property type="molecule type" value="Genomic_DNA"/>
</dbReference>
<dbReference type="InterPro" id="IPR027008">
    <property type="entry name" value="Teashirt_fam"/>
</dbReference>
<keyword evidence="11" id="KW-0539">Nucleus</keyword>
<keyword evidence="5" id="KW-0677">Repeat</keyword>
<dbReference type="OrthoDB" id="5815793at2759"/>
<gene>
    <name evidence="14" type="ORF">PHET_02816</name>
</gene>
<dbReference type="GO" id="GO:0005634">
    <property type="term" value="C:nucleus"/>
    <property type="evidence" value="ECO:0007669"/>
    <property type="project" value="TreeGrafter"/>
</dbReference>
<dbReference type="GO" id="GO:0008270">
    <property type="term" value="F:zinc ion binding"/>
    <property type="evidence" value="ECO:0007669"/>
    <property type="project" value="UniProtKB-KW"/>
</dbReference>
<evidence type="ECO:0000313" key="14">
    <source>
        <dbReference type="EMBL" id="KAF5403627.1"/>
    </source>
</evidence>
<evidence type="ECO:0000256" key="9">
    <source>
        <dbReference type="ARBA" id="ARBA00023125"/>
    </source>
</evidence>
<evidence type="ECO:0000256" key="5">
    <source>
        <dbReference type="ARBA" id="ARBA00022737"/>
    </source>
</evidence>
<evidence type="ECO:0000256" key="8">
    <source>
        <dbReference type="ARBA" id="ARBA00023015"/>
    </source>
</evidence>
<dbReference type="Proteomes" id="UP000748531">
    <property type="component" value="Unassembled WGS sequence"/>
</dbReference>